<evidence type="ECO:0000256" key="1">
    <source>
        <dbReference type="SAM" id="SignalP"/>
    </source>
</evidence>
<name>A0ABM3MIN9_GALME</name>
<dbReference type="PANTHER" id="PTHR33964:SF1">
    <property type="entry name" value="RE45066P"/>
    <property type="match status" value="1"/>
</dbReference>
<sequence length="285" mass="33123">MLYLLFVSVTLSNLLKAVYLFDYYEPTSERVNEEMVFEPVLTLTKNKEETMSLKNINCENFTNYALNCTVQAALLYNSSRKTPPMPAKIGDWCRAIRHLTNCAIDWNADCKDVTESHFNEESIKGHMHVVDSVCDDEWFLSRYDELPICIEATADVWESCYTTFKILVDELKNTTHEWTHFETHFYLCCARAQFRRCTLDSIFEIPTICTHEQAVTLQKFSVIVSEGDVFQDCDRNMMYKNCPGGDPRPNHSQLSKLMNVEFTNTANIFVPNHIVIVIFIVFFEY</sequence>
<dbReference type="Proteomes" id="UP001652740">
    <property type="component" value="Unplaced"/>
</dbReference>
<evidence type="ECO:0000313" key="2">
    <source>
        <dbReference type="Proteomes" id="UP001652740"/>
    </source>
</evidence>
<feature type="signal peptide" evidence="1">
    <location>
        <begin position="1"/>
        <end position="17"/>
    </location>
</feature>
<gene>
    <name evidence="3" type="primary">LOC113511501</name>
</gene>
<dbReference type="GeneID" id="113511501"/>
<proteinExistence type="predicted"/>
<reference evidence="3" key="1">
    <citation type="submission" date="2025-08" db="UniProtKB">
        <authorList>
            <consortium name="RefSeq"/>
        </authorList>
    </citation>
    <scope>IDENTIFICATION</scope>
    <source>
        <tissue evidence="3">Whole larvae</tissue>
    </source>
</reference>
<protein>
    <submittedName>
        <fullName evidence="3">Uncharacterized protein LOC113511501</fullName>
    </submittedName>
</protein>
<dbReference type="RefSeq" id="XP_052751029.1">
    <property type="nucleotide sequence ID" value="XM_052895069.1"/>
</dbReference>
<feature type="chain" id="PRO_5046411792" evidence="1">
    <location>
        <begin position="18"/>
        <end position="285"/>
    </location>
</feature>
<accession>A0ABM3MIN9</accession>
<dbReference type="PANTHER" id="PTHR33964">
    <property type="entry name" value="RE45066P-RELATED"/>
    <property type="match status" value="1"/>
</dbReference>
<evidence type="ECO:0000313" key="3">
    <source>
        <dbReference type="RefSeq" id="XP_052751029.1"/>
    </source>
</evidence>
<organism evidence="2 3">
    <name type="scientific">Galleria mellonella</name>
    <name type="common">Greater wax moth</name>
    <dbReference type="NCBI Taxonomy" id="7137"/>
    <lineage>
        <taxon>Eukaryota</taxon>
        <taxon>Metazoa</taxon>
        <taxon>Ecdysozoa</taxon>
        <taxon>Arthropoda</taxon>
        <taxon>Hexapoda</taxon>
        <taxon>Insecta</taxon>
        <taxon>Pterygota</taxon>
        <taxon>Neoptera</taxon>
        <taxon>Endopterygota</taxon>
        <taxon>Lepidoptera</taxon>
        <taxon>Glossata</taxon>
        <taxon>Ditrysia</taxon>
        <taxon>Pyraloidea</taxon>
        <taxon>Pyralidae</taxon>
        <taxon>Galleriinae</taxon>
        <taxon>Galleria</taxon>
    </lineage>
</organism>
<keyword evidence="1" id="KW-0732">Signal</keyword>
<keyword evidence="2" id="KW-1185">Reference proteome</keyword>